<keyword evidence="4" id="KW-0597">Phosphoprotein</keyword>
<evidence type="ECO:0000256" key="5">
    <source>
        <dbReference type="ARBA" id="ARBA00022679"/>
    </source>
</evidence>
<dbReference type="SUPFAM" id="SSF47384">
    <property type="entry name" value="Homodimeric domain of signal transducing histidine kinase"/>
    <property type="match status" value="1"/>
</dbReference>
<dbReference type="Pfam" id="PF13492">
    <property type="entry name" value="GAF_3"/>
    <property type="match status" value="1"/>
</dbReference>
<dbReference type="SUPFAM" id="SSF55781">
    <property type="entry name" value="GAF domain-like"/>
    <property type="match status" value="1"/>
</dbReference>
<dbReference type="InterPro" id="IPR003018">
    <property type="entry name" value="GAF"/>
</dbReference>
<dbReference type="GO" id="GO:0005886">
    <property type="term" value="C:plasma membrane"/>
    <property type="evidence" value="ECO:0007669"/>
    <property type="project" value="TreeGrafter"/>
</dbReference>
<evidence type="ECO:0000256" key="9">
    <source>
        <dbReference type="ARBA" id="ARBA00022840"/>
    </source>
</evidence>
<keyword evidence="7" id="KW-0547">Nucleotide-binding</keyword>
<dbReference type="SUPFAM" id="SSF55874">
    <property type="entry name" value="ATPase domain of HSP90 chaperone/DNA topoisomerase II/histidine kinase"/>
    <property type="match status" value="1"/>
</dbReference>
<dbReference type="InterPro" id="IPR003594">
    <property type="entry name" value="HATPase_dom"/>
</dbReference>
<dbReference type="PROSITE" id="PS50109">
    <property type="entry name" value="HIS_KIN"/>
    <property type="match status" value="1"/>
</dbReference>
<evidence type="ECO:0000256" key="3">
    <source>
        <dbReference type="ARBA" id="ARBA00012438"/>
    </source>
</evidence>
<dbReference type="Pfam" id="PF02518">
    <property type="entry name" value="HATPase_c"/>
    <property type="match status" value="1"/>
</dbReference>
<dbReference type="GO" id="GO:0042802">
    <property type="term" value="F:identical protein binding"/>
    <property type="evidence" value="ECO:0007669"/>
    <property type="project" value="UniProtKB-ARBA"/>
</dbReference>
<dbReference type="Pfam" id="PF00512">
    <property type="entry name" value="HisKA"/>
    <property type="match status" value="1"/>
</dbReference>
<keyword evidence="10 14" id="KW-1133">Transmembrane helix</keyword>
<organism evidence="16 17">
    <name type="scientific">Hydrocarboniphaga daqingensis</name>
    <dbReference type="NCBI Taxonomy" id="490188"/>
    <lineage>
        <taxon>Bacteria</taxon>
        <taxon>Pseudomonadati</taxon>
        <taxon>Pseudomonadota</taxon>
        <taxon>Gammaproteobacteria</taxon>
        <taxon>Nevskiales</taxon>
        <taxon>Nevskiaceae</taxon>
        <taxon>Hydrocarboniphaga</taxon>
    </lineage>
</organism>
<protein>
    <recommendedName>
        <fullName evidence="3">histidine kinase</fullName>
        <ecNumber evidence="3">2.7.13.3</ecNumber>
    </recommendedName>
</protein>
<keyword evidence="12 14" id="KW-0472">Membrane</keyword>
<feature type="transmembrane region" description="Helical" evidence="14">
    <location>
        <begin position="444"/>
        <end position="462"/>
    </location>
</feature>
<dbReference type="Gene3D" id="3.40.50.300">
    <property type="entry name" value="P-loop containing nucleotide triphosphate hydrolases"/>
    <property type="match status" value="1"/>
</dbReference>
<dbReference type="Proteomes" id="UP000199758">
    <property type="component" value="Unassembled WGS sequence"/>
</dbReference>
<evidence type="ECO:0000256" key="12">
    <source>
        <dbReference type="ARBA" id="ARBA00023136"/>
    </source>
</evidence>
<reference evidence="16 17" key="1">
    <citation type="submission" date="2016-11" db="EMBL/GenBank/DDBJ databases">
        <authorList>
            <person name="Jaros S."/>
            <person name="Januszkiewicz K."/>
            <person name="Wedrychowicz H."/>
        </authorList>
    </citation>
    <scope>NUCLEOTIDE SEQUENCE [LARGE SCALE GENOMIC DNA]</scope>
    <source>
        <strain evidence="16 17">CGMCC 1.7049</strain>
    </source>
</reference>
<dbReference type="Gene3D" id="3.30.450.40">
    <property type="match status" value="1"/>
</dbReference>
<evidence type="ECO:0000256" key="11">
    <source>
        <dbReference type="ARBA" id="ARBA00023012"/>
    </source>
</evidence>
<dbReference type="Pfam" id="PF13493">
    <property type="entry name" value="DUF4118"/>
    <property type="match status" value="1"/>
</dbReference>
<evidence type="ECO:0000256" key="6">
    <source>
        <dbReference type="ARBA" id="ARBA00022692"/>
    </source>
</evidence>
<dbReference type="GO" id="GO:0000155">
    <property type="term" value="F:phosphorelay sensor kinase activity"/>
    <property type="evidence" value="ECO:0007669"/>
    <property type="project" value="InterPro"/>
</dbReference>
<gene>
    <name evidence="16" type="ORF">SAMN04488068_0657</name>
</gene>
<evidence type="ECO:0000313" key="17">
    <source>
        <dbReference type="Proteomes" id="UP000199758"/>
    </source>
</evidence>
<comment type="subcellular location">
    <subcellularLocation>
        <location evidence="2">Membrane</location>
        <topology evidence="2">Multi-pass membrane protein</topology>
    </subcellularLocation>
</comment>
<dbReference type="PANTHER" id="PTHR45569">
    <property type="entry name" value="SENSOR PROTEIN KDPD"/>
    <property type="match status" value="1"/>
</dbReference>
<dbReference type="InterPro" id="IPR025201">
    <property type="entry name" value="KdpD_TM"/>
</dbReference>
<dbReference type="SMART" id="SM00387">
    <property type="entry name" value="HATPase_c"/>
    <property type="match status" value="1"/>
</dbReference>
<evidence type="ECO:0000256" key="13">
    <source>
        <dbReference type="ARBA" id="ARBA00057300"/>
    </source>
</evidence>
<dbReference type="SMART" id="SM00388">
    <property type="entry name" value="HisKA"/>
    <property type="match status" value="1"/>
</dbReference>
<feature type="transmembrane region" description="Helical" evidence="14">
    <location>
        <begin position="474"/>
        <end position="492"/>
    </location>
</feature>
<dbReference type="AlphaFoldDB" id="A0A1M5KMP4"/>
<dbReference type="FunFam" id="3.40.50.300:FF:000483">
    <property type="entry name" value="Sensor histidine kinase KdpD"/>
    <property type="match status" value="1"/>
</dbReference>
<dbReference type="OrthoDB" id="9806130at2"/>
<evidence type="ECO:0000256" key="7">
    <source>
        <dbReference type="ARBA" id="ARBA00022741"/>
    </source>
</evidence>
<dbReference type="STRING" id="490188.SAMN04488068_0657"/>
<evidence type="ECO:0000256" key="2">
    <source>
        <dbReference type="ARBA" id="ARBA00004141"/>
    </source>
</evidence>
<feature type="transmembrane region" description="Helical" evidence="14">
    <location>
        <begin position="421"/>
        <end position="437"/>
    </location>
</feature>
<dbReference type="InterPro" id="IPR036890">
    <property type="entry name" value="HATPase_C_sf"/>
</dbReference>
<dbReference type="GO" id="GO:0005737">
    <property type="term" value="C:cytoplasm"/>
    <property type="evidence" value="ECO:0007669"/>
    <property type="project" value="UniProtKB-ARBA"/>
</dbReference>
<comment type="function">
    <text evidence="13">Member of the two-component regulatory system KdpD/KdpE involved in the regulation of the kdp operon. KdpD may function as a membrane-associated protein kinase that phosphorylates KdpE in response to environmental signals.</text>
</comment>
<dbReference type="InterPro" id="IPR003852">
    <property type="entry name" value="Sig_transdc_His_kinase_KdpD_N"/>
</dbReference>
<dbReference type="InterPro" id="IPR027417">
    <property type="entry name" value="P-loop_NTPase"/>
</dbReference>
<dbReference type="Gene3D" id="3.40.50.620">
    <property type="entry name" value="HUPs"/>
    <property type="match status" value="1"/>
</dbReference>
<dbReference type="InterPro" id="IPR036097">
    <property type="entry name" value="HisK_dim/P_sf"/>
</dbReference>
<keyword evidence="17" id="KW-1185">Reference proteome</keyword>
<evidence type="ECO:0000313" key="16">
    <source>
        <dbReference type="EMBL" id="SHG54074.1"/>
    </source>
</evidence>
<sequence>MNAINDRPSPEALLQDAQRAARGRLKVFLGASPGVGKTYDMLRAARAAKMRGVDVVVAWVETHGRAETEAQLEGLEKLPSREMKYRGQTFAELDLDALIARRPALALIDELAHTNVPGSRHIKRWQDVEDVLAAGIDVLTTLNVQHLESLNDVIERITGVRVRETLPDTVLERADEIELIDLPPDELIQRLDAGKIYRDEQARRARERYFQPGNLTALRELAMRAAADRVDQQMLEHMRRHRVAGPWPTRDRLLVCVGSRGNGRSLIRATARLADTRGVEWIAVHVIDAQAHALSDTDKDRISDTLRLAESLGGDAVTIPGQDIAREVLAYARTRNVTQIVVGQQRARRYPWRPRLLTRLLRESHQFEVTVIPDAVGEPAPQPVRPWSGWSMGTRRDYALAIGLPLAATAIGAVFDALLRLDHFAVLYLLAVLICAVRAGPRPAIAASFIAAGCFNFFFTDPRYSLSVTRHQDLITLLVFLVVAIVMGRLGGQLRSQMNALRKTARRNANLNEFARRVAGALSRDEVATATVQHVRVTLEAPCVAVLSEPNEQLSPVHRCAIGPDYQFRESDRAAAAWSWQHRQPAGYSTQTLPTSEWLFVPMVTTQRVVGLLGLHLRERGRPLSAGQRRLLDAVSDQAAVALERVVLSARIEDQRVEHQSDALRSALLSSVSHDLRTPLSSILGAATSLQTQHDRLSDDGRAELVDMIVEEAERLNRFVQNLLDMTRLGHGRLELRRHWCDLRELLGRAQRRLQRSLLGRTVSIDVSADMPMAFVDPMLIEQVLVNLLDNACKYSPSGSAVDIALAVHDDVLQLQIRDRGSGIPATDRERIFDMFFRVRSQDHAAPGTGLGLAICRGILRAHGGDIEAQAPLQGSGSVFLMSLPKAHRAAPTICDPRD</sequence>
<dbReference type="CDD" id="cd00075">
    <property type="entry name" value="HATPase"/>
    <property type="match status" value="1"/>
</dbReference>
<keyword evidence="9" id="KW-0067">ATP-binding</keyword>
<dbReference type="EMBL" id="FQWZ01000001">
    <property type="protein sequence ID" value="SHG54074.1"/>
    <property type="molecule type" value="Genomic_DNA"/>
</dbReference>
<dbReference type="FunFam" id="3.30.565.10:FF:000042">
    <property type="entry name" value="Two-component sensor histidine kinase KdpD"/>
    <property type="match status" value="1"/>
</dbReference>
<keyword evidence="5" id="KW-0808">Transferase</keyword>
<dbReference type="GO" id="GO:0005524">
    <property type="term" value="F:ATP binding"/>
    <property type="evidence" value="ECO:0007669"/>
    <property type="project" value="UniProtKB-KW"/>
</dbReference>
<dbReference type="InterPro" id="IPR004358">
    <property type="entry name" value="Sig_transdc_His_kin-like_C"/>
</dbReference>
<dbReference type="RefSeq" id="WP_072893827.1">
    <property type="nucleotide sequence ID" value="NZ_FQWZ01000001.1"/>
</dbReference>
<dbReference type="SUPFAM" id="SSF52540">
    <property type="entry name" value="P-loop containing nucleoside triphosphate hydrolases"/>
    <property type="match status" value="1"/>
</dbReference>
<dbReference type="InterPro" id="IPR038318">
    <property type="entry name" value="KdpD_sf"/>
</dbReference>
<dbReference type="EC" id="2.7.13.3" evidence="3"/>
<dbReference type="Gene3D" id="1.20.120.620">
    <property type="entry name" value="Backbone structure of the membrane domain of e. Coli histidine kinase receptor kdpd"/>
    <property type="match status" value="1"/>
</dbReference>
<dbReference type="InterPro" id="IPR029016">
    <property type="entry name" value="GAF-like_dom_sf"/>
</dbReference>
<dbReference type="Pfam" id="PF02702">
    <property type="entry name" value="KdpD"/>
    <property type="match status" value="1"/>
</dbReference>
<dbReference type="PRINTS" id="PR00344">
    <property type="entry name" value="BCTRLSENSOR"/>
</dbReference>
<dbReference type="InterPro" id="IPR052023">
    <property type="entry name" value="Histidine_kinase_KdpD"/>
</dbReference>
<dbReference type="Gene3D" id="3.30.565.10">
    <property type="entry name" value="Histidine kinase-like ATPase, C-terminal domain"/>
    <property type="match status" value="1"/>
</dbReference>
<keyword evidence="6 14" id="KW-0812">Transmembrane</keyword>
<evidence type="ECO:0000256" key="10">
    <source>
        <dbReference type="ARBA" id="ARBA00022989"/>
    </source>
</evidence>
<feature type="domain" description="Histidine kinase" evidence="15">
    <location>
        <begin position="671"/>
        <end position="888"/>
    </location>
</feature>
<dbReference type="InterPro" id="IPR005467">
    <property type="entry name" value="His_kinase_dom"/>
</dbReference>
<name>A0A1M5KMP4_9GAMM</name>
<dbReference type="InterPro" id="IPR014729">
    <property type="entry name" value="Rossmann-like_a/b/a_fold"/>
</dbReference>
<dbReference type="SUPFAM" id="SSF52402">
    <property type="entry name" value="Adenine nucleotide alpha hydrolases-like"/>
    <property type="match status" value="1"/>
</dbReference>
<keyword evidence="11" id="KW-0902">Two-component regulatory system</keyword>
<dbReference type="PANTHER" id="PTHR45569:SF1">
    <property type="entry name" value="SENSOR PROTEIN KDPD"/>
    <property type="match status" value="1"/>
</dbReference>
<dbReference type="InterPro" id="IPR003661">
    <property type="entry name" value="HisK_dim/P_dom"/>
</dbReference>
<evidence type="ECO:0000259" key="15">
    <source>
        <dbReference type="PROSITE" id="PS50109"/>
    </source>
</evidence>
<keyword evidence="8 16" id="KW-0418">Kinase</keyword>
<proteinExistence type="predicted"/>
<accession>A0A1M5KMP4</accession>
<evidence type="ECO:0000256" key="4">
    <source>
        <dbReference type="ARBA" id="ARBA00022553"/>
    </source>
</evidence>
<dbReference type="Gene3D" id="1.10.287.130">
    <property type="match status" value="1"/>
</dbReference>
<dbReference type="CDD" id="cd00082">
    <property type="entry name" value="HisKA"/>
    <property type="match status" value="1"/>
</dbReference>
<evidence type="ECO:0000256" key="8">
    <source>
        <dbReference type="ARBA" id="ARBA00022777"/>
    </source>
</evidence>
<evidence type="ECO:0000256" key="1">
    <source>
        <dbReference type="ARBA" id="ARBA00000085"/>
    </source>
</evidence>
<comment type="catalytic activity">
    <reaction evidence="1">
        <text>ATP + protein L-histidine = ADP + protein N-phospho-L-histidine.</text>
        <dbReference type="EC" id="2.7.13.3"/>
    </reaction>
</comment>
<evidence type="ECO:0000256" key="14">
    <source>
        <dbReference type="SAM" id="Phobius"/>
    </source>
</evidence>
<feature type="transmembrane region" description="Helical" evidence="14">
    <location>
        <begin position="398"/>
        <end position="415"/>
    </location>
</feature>